<dbReference type="eggNOG" id="COG0582">
    <property type="taxonomic scope" value="Bacteria"/>
</dbReference>
<evidence type="ECO:0000313" key="2">
    <source>
        <dbReference type="Proteomes" id="UP000004664"/>
    </source>
</evidence>
<evidence type="ECO:0000313" key="1">
    <source>
        <dbReference type="EMBL" id="EGW23473.1"/>
    </source>
</evidence>
<protein>
    <submittedName>
        <fullName evidence="1">Uncharacterized protein</fullName>
    </submittedName>
</protein>
<reference evidence="1 2" key="1">
    <citation type="submission" date="2011-06" db="EMBL/GenBank/DDBJ databases">
        <title>Genomic sequence of Methylobacter tundripaludum SV96.</title>
        <authorList>
            <consortium name="US DOE Joint Genome Institute"/>
            <person name="Lucas S."/>
            <person name="Han J."/>
            <person name="Lapidus A."/>
            <person name="Cheng J.-F."/>
            <person name="Goodwin L."/>
            <person name="Pitluck S."/>
            <person name="Held B."/>
            <person name="Detter J.C."/>
            <person name="Han C."/>
            <person name="Tapia R."/>
            <person name="Land M."/>
            <person name="Hauser L."/>
            <person name="Kyrpides N."/>
            <person name="Ivanova N."/>
            <person name="Ovchinnikova G."/>
            <person name="Pagani I."/>
            <person name="Klotz M.G."/>
            <person name="Dispirito A.A."/>
            <person name="Murrell J.C."/>
            <person name="Dunfield P."/>
            <person name="Kalyuzhnaya M.G."/>
            <person name="Svenning M."/>
            <person name="Trotsenko Y.A."/>
            <person name="Stein L.Y."/>
            <person name="Woyke T."/>
        </authorList>
    </citation>
    <scope>NUCLEOTIDE SEQUENCE [LARGE SCALE GENOMIC DNA]</scope>
    <source>
        <strain evidence="2">ATCC BAA-1195 / DSM 17260 / SV96</strain>
    </source>
</reference>
<dbReference type="HOGENOM" id="CLU_027562_32_2_6"/>
<dbReference type="EMBL" id="JH109152">
    <property type="protein sequence ID" value="EGW23473.1"/>
    <property type="molecule type" value="Genomic_DNA"/>
</dbReference>
<gene>
    <name evidence="1" type="ORF">Mettu_2329</name>
</gene>
<dbReference type="InterPro" id="IPR011010">
    <property type="entry name" value="DNA_brk_join_enz"/>
</dbReference>
<dbReference type="STRING" id="697282.Mettu_2329"/>
<sequence length="171" mass="19716">MHQFSCCVKMNFLPVPKSKLGSILDYYVDTVSIHKRIYKTEAYRIKALKDLLGEMQFDGIPPQHMVVYRDIRLATPNSRNNNKMLAGSTVKLELMLLSHVYSTAIAEWGMENLVNPVEKIRKPKIPPGRNRHLTPQEERKILRGALRHPNREFYAIIVINGNMEGHIISHN</sequence>
<proteinExistence type="predicted"/>
<organism evidence="1 2">
    <name type="scientific">Methylobacter tundripaludum (strain ATCC BAA-1195 / DSM 17260 / SV96)</name>
    <dbReference type="NCBI Taxonomy" id="697282"/>
    <lineage>
        <taxon>Bacteria</taxon>
        <taxon>Pseudomonadati</taxon>
        <taxon>Pseudomonadota</taxon>
        <taxon>Gammaproteobacteria</taxon>
        <taxon>Methylococcales</taxon>
        <taxon>Methylococcaceae</taxon>
        <taxon>Methylobacter</taxon>
    </lineage>
</organism>
<name>G3IXR4_METTV</name>
<dbReference type="SUPFAM" id="SSF56349">
    <property type="entry name" value="DNA breaking-rejoining enzymes"/>
    <property type="match status" value="1"/>
</dbReference>
<dbReference type="AlphaFoldDB" id="G3IXR4"/>
<keyword evidence="2" id="KW-1185">Reference proteome</keyword>
<dbReference type="GO" id="GO:0003677">
    <property type="term" value="F:DNA binding"/>
    <property type="evidence" value="ECO:0007669"/>
    <property type="project" value="InterPro"/>
</dbReference>
<accession>G3IXR4</accession>
<dbReference type="Proteomes" id="UP000004664">
    <property type="component" value="Unassembled WGS sequence"/>
</dbReference>